<dbReference type="InterPro" id="IPR036583">
    <property type="entry name" value="23S_rRNA_IVS_sf"/>
</dbReference>
<gene>
    <name evidence="1" type="ORF">COW38_02255</name>
</gene>
<evidence type="ECO:0000313" key="2">
    <source>
        <dbReference type="Proteomes" id="UP000230556"/>
    </source>
</evidence>
<sequence>MIRDVTDLNVYKVSLQLLKELYGLLSKIPKAEYDTVMQLKRASKSVPANIAEGFAKRSSEKEFKRFLKIALGSNDEVVTHLRTIYITVPRLQASAKNIADKYKVLSKRLNKLHTNWISGSF</sequence>
<dbReference type="Gene3D" id="1.20.1440.60">
    <property type="entry name" value="23S rRNA-intervening sequence"/>
    <property type="match status" value="1"/>
</dbReference>
<proteinExistence type="predicted"/>
<reference evidence="2" key="1">
    <citation type="submission" date="2017-09" db="EMBL/GenBank/DDBJ databases">
        <title>Depth-based differentiation of microbial function through sediment-hosted aquifers and enrichment of novel symbionts in the deep terrestrial subsurface.</title>
        <authorList>
            <person name="Probst A.J."/>
            <person name="Ladd B."/>
            <person name="Jarett J.K."/>
            <person name="Geller-Mcgrath D.E."/>
            <person name="Sieber C.M.K."/>
            <person name="Emerson J.B."/>
            <person name="Anantharaman K."/>
            <person name="Thomas B.C."/>
            <person name="Malmstrom R."/>
            <person name="Stieglmeier M."/>
            <person name="Klingl A."/>
            <person name="Woyke T."/>
            <person name="Ryan C.M."/>
            <person name="Banfield J.F."/>
        </authorList>
    </citation>
    <scope>NUCLEOTIDE SEQUENCE [LARGE SCALE GENOMIC DNA]</scope>
</reference>
<name>A0A2M7FQ05_9BACT</name>
<dbReference type="NCBIfam" id="TIGR02436">
    <property type="entry name" value="four helix bundle protein"/>
    <property type="match status" value="1"/>
</dbReference>
<dbReference type="InterPro" id="IPR012657">
    <property type="entry name" value="23S_rRNA-intervening_sequence"/>
</dbReference>
<dbReference type="EMBL" id="PFFO01000100">
    <property type="protein sequence ID" value="PIW07797.1"/>
    <property type="molecule type" value="Genomic_DNA"/>
</dbReference>
<dbReference type="CDD" id="cd16377">
    <property type="entry name" value="23S_rRNA_IVP_like"/>
    <property type="match status" value="1"/>
</dbReference>
<dbReference type="SUPFAM" id="SSF158446">
    <property type="entry name" value="IVS-encoded protein-like"/>
    <property type="match status" value="1"/>
</dbReference>
<dbReference type="AlphaFoldDB" id="A0A2M7FQ05"/>
<protein>
    <submittedName>
        <fullName evidence="1">Four helix bundle protein</fullName>
    </submittedName>
</protein>
<dbReference type="Pfam" id="PF05635">
    <property type="entry name" value="23S_rRNA_IVP"/>
    <property type="match status" value="1"/>
</dbReference>
<dbReference type="PANTHER" id="PTHR38471">
    <property type="entry name" value="FOUR HELIX BUNDLE PROTEIN"/>
    <property type="match status" value="1"/>
</dbReference>
<evidence type="ECO:0000313" key="1">
    <source>
        <dbReference type="EMBL" id="PIW07797.1"/>
    </source>
</evidence>
<accession>A0A2M7FQ05</accession>
<comment type="caution">
    <text evidence="1">The sequence shown here is derived from an EMBL/GenBank/DDBJ whole genome shotgun (WGS) entry which is preliminary data.</text>
</comment>
<dbReference type="Proteomes" id="UP000230556">
    <property type="component" value="Unassembled WGS sequence"/>
</dbReference>
<organism evidence="1 2">
    <name type="scientific">Candidatus Collierbacteria bacterium CG17_big_fil_post_rev_8_21_14_2_50_45_7</name>
    <dbReference type="NCBI Taxonomy" id="1974536"/>
    <lineage>
        <taxon>Bacteria</taxon>
        <taxon>Candidatus Collieribacteriota</taxon>
    </lineage>
</organism>
<dbReference type="PANTHER" id="PTHR38471:SF2">
    <property type="entry name" value="FOUR HELIX BUNDLE PROTEIN"/>
    <property type="match status" value="1"/>
</dbReference>